<keyword evidence="1" id="KW-0472">Membrane</keyword>
<evidence type="ECO:0000313" key="2">
    <source>
        <dbReference type="EMBL" id="CAI9535900.1"/>
    </source>
</evidence>
<name>A0ABN9ANU6_9NEOB</name>
<keyword evidence="3" id="KW-1185">Reference proteome</keyword>
<accession>A0ABN9ANU6</accession>
<reference evidence="2" key="1">
    <citation type="submission" date="2023-05" db="EMBL/GenBank/DDBJ databases">
        <authorList>
            <person name="Stuckert A."/>
        </authorList>
    </citation>
    <scope>NUCLEOTIDE SEQUENCE</scope>
</reference>
<keyword evidence="1" id="KW-0812">Transmembrane</keyword>
<keyword evidence="1" id="KW-1133">Transmembrane helix</keyword>
<organism evidence="2 3">
    <name type="scientific">Staurois parvus</name>
    <dbReference type="NCBI Taxonomy" id="386267"/>
    <lineage>
        <taxon>Eukaryota</taxon>
        <taxon>Metazoa</taxon>
        <taxon>Chordata</taxon>
        <taxon>Craniata</taxon>
        <taxon>Vertebrata</taxon>
        <taxon>Euteleostomi</taxon>
        <taxon>Amphibia</taxon>
        <taxon>Batrachia</taxon>
        <taxon>Anura</taxon>
        <taxon>Neobatrachia</taxon>
        <taxon>Ranoidea</taxon>
        <taxon>Ranidae</taxon>
        <taxon>Staurois</taxon>
    </lineage>
</organism>
<protein>
    <submittedName>
        <fullName evidence="2">Uncharacterized protein</fullName>
    </submittedName>
</protein>
<gene>
    <name evidence="2" type="ORF">SPARVUS_LOCUS942853</name>
</gene>
<dbReference type="EMBL" id="CATNWA010000291">
    <property type="protein sequence ID" value="CAI9535900.1"/>
    <property type="molecule type" value="Genomic_DNA"/>
</dbReference>
<dbReference type="Proteomes" id="UP001162483">
    <property type="component" value="Unassembled WGS sequence"/>
</dbReference>
<feature type="non-terminal residue" evidence="2">
    <location>
        <position position="1"/>
    </location>
</feature>
<evidence type="ECO:0000313" key="3">
    <source>
        <dbReference type="Proteomes" id="UP001162483"/>
    </source>
</evidence>
<sequence length="74" mass="8460">TAVWKDSPRTVINSLFLTVLGHSLHTAVSTAVWRECHRTVRNRLLMTVLGLSFHTMFQPLHGRTVPELSLIVYF</sequence>
<proteinExistence type="predicted"/>
<feature type="transmembrane region" description="Helical" evidence="1">
    <location>
        <begin position="12"/>
        <end position="33"/>
    </location>
</feature>
<evidence type="ECO:0000256" key="1">
    <source>
        <dbReference type="SAM" id="Phobius"/>
    </source>
</evidence>
<comment type="caution">
    <text evidence="2">The sequence shown here is derived from an EMBL/GenBank/DDBJ whole genome shotgun (WGS) entry which is preliminary data.</text>
</comment>